<dbReference type="GeneID" id="102379862"/>
<evidence type="ECO:0000256" key="7">
    <source>
        <dbReference type="ARBA" id="ARBA00023040"/>
    </source>
</evidence>
<keyword evidence="10" id="KW-0325">Glycoprotein</keyword>
<evidence type="ECO:0000256" key="3">
    <source>
        <dbReference type="ARBA" id="ARBA00010663"/>
    </source>
</evidence>
<dbReference type="RefSeq" id="XP_006032306.1">
    <property type="nucleotide sequence ID" value="XM_006032244.1"/>
</dbReference>
<feature type="transmembrane region" description="Helical" evidence="13">
    <location>
        <begin position="42"/>
        <end position="63"/>
    </location>
</feature>
<dbReference type="InterPro" id="IPR017452">
    <property type="entry name" value="GPCR_Rhodpsn_7TM"/>
</dbReference>
<keyword evidence="4 13" id="KW-1003">Cell membrane</keyword>
<feature type="domain" description="G-protein coupled receptors family 1 profile" evidence="14">
    <location>
        <begin position="56"/>
        <end position="305"/>
    </location>
</feature>
<keyword evidence="15" id="KW-1185">Reference proteome</keyword>
<proteinExistence type="inferred from homology"/>
<evidence type="ECO:0000256" key="2">
    <source>
        <dbReference type="ARBA" id="ARBA00004651"/>
    </source>
</evidence>
<name>A0A1U7S6V5_ALLSI</name>
<dbReference type="PROSITE" id="PS00237">
    <property type="entry name" value="G_PROTEIN_RECEP_F1_1"/>
    <property type="match status" value="1"/>
</dbReference>
<dbReference type="GO" id="GO:0004930">
    <property type="term" value="F:G protein-coupled receptor activity"/>
    <property type="evidence" value="ECO:0007669"/>
    <property type="project" value="UniProtKB-KW"/>
</dbReference>
<evidence type="ECO:0000256" key="8">
    <source>
        <dbReference type="ARBA" id="ARBA00023136"/>
    </source>
</evidence>
<dbReference type="KEGG" id="asn:102379862"/>
<evidence type="ECO:0000256" key="12">
    <source>
        <dbReference type="RuleBase" id="RU000688"/>
    </source>
</evidence>
<dbReference type="SUPFAM" id="SSF81321">
    <property type="entry name" value="Family A G protein-coupled receptor-like"/>
    <property type="match status" value="1"/>
</dbReference>
<dbReference type="Proteomes" id="UP000189705">
    <property type="component" value="Unplaced"/>
</dbReference>
<feature type="transmembrane region" description="Helical" evidence="13">
    <location>
        <begin position="287"/>
        <end position="307"/>
    </location>
</feature>
<evidence type="ECO:0000256" key="13">
    <source>
        <dbReference type="RuleBase" id="RU363047"/>
    </source>
</evidence>
<accession>A0A1U7S6V5</accession>
<dbReference type="InterPro" id="IPR000725">
    <property type="entry name" value="Olfact_rcpt"/>
</dbReference>
<comment type="similarity">
    <text evidence="3 12">Belongs to the G-protein coupled receptor 1 family.</text>
</comment>
<dbReference type="FunFam" id="1.10.1220.70:FF:000001">
    <property type="entry name" value="Olfactory receptor"/>
    <property type="match status" value="1"/>
</dbReference>
<comment type="function">
    <text evidence="1">Odorant receptor.</text>
</comment>
<feature type="transmembrane region" description="Helical" evidence="13">
    <location>
        <begin position="75"/>
        <end position="96"/>
    </location>
</feature>
<dbReference type="GO" id="GO:0005886">
    <property type="term" value="C:plasma membrane"/>
    <property type="evidence" value="ECO:0007669"/>
    <property type="project" value="UniProtKB-SubCell"/>
</dbReference>
<dbReference type="InParanoid" id="A0A1U7S6V5"/>
<dbReference type="InterPro" id="IPR000276">
    <property type="entry name" value="GPCR_Rhodpsn"/>
</dbReference>
<dbReference type="PANTHER" id="PTHR48018">
    <property type="entry name" value="OLFACTORY RECEPTOR"/>
    <property type="match status" value="1"/>
</dbReference>
<dbReference type="OrthoDB" id="9823959at2759"/>
<dbReference type="AlphaFoldDB" id="A0A1U7S6V5"/>
<keyword evidence="9 12" id="KW-0675">Receptor</keyword>
<dbReference type="PRINTS" id="PR00237">
    <property type="entry name" value="GPCRRHODOPSN"/>
</dbReference>
<dbReference type="Gene3D" id="1.20.1070.10">
    <property type="entry name" value="Rhodopsin 7-helix transmembrane proteins"/>
    <property type="match status" value="1"/>
</dbReference>
<evidence type="ECO:0000256" key="11">
    <source>
        <dbReference type="ARBA" id="ARBA00023224"/>
    </source>
</evidence>
<evidence type="ECO:0000313" key="16">
    <source>
        <dbReference type="RefSeq" id="XP_006032306.1"/>
    </source>
</evidence>
<organism evidence="15 16">
    <name type="scientific">Alligator sinensis</name>
    <name type="common">Chinese alligator</name>
    <dbReference type="NCBI Taxonomy" id="38654"/>
    <lineage>
        <taxon>Eukaryota</taxon>
        <taxon>Metazoa</taxon>
        <taxon>Chordata</taxon>
        <taxon>Craniata</taxon>
        <taxon>Vertebrata</taxon>
        <taxon>Euteleostomi</taxon>
        <taxon>Archelosauria</taxon>
        <taxon>Archosauria</taxon>
        <taxon>Crocodylia</taxon>
        <taxon>Alligatoridae</taxon>
        <taxon>Alligatorinae</taxon>
        <taxon>Alligator</taxon>
    </lineage>
</organism>
<keyword evidence="13" id="KW-0716">Sensory transduction</keyword>
<keyword evidence="6 13" id="KW-1133">Transmembrane helix</keyword>
<keyword evidence="13" id="KW-0552">Olfaction</keyword>
<sequence length="335" mass="37688">MKGNFEELQKFLSKIPGKWAGGNYSLVTEFILLGFMELKVPLFLLFLIIYIITLVGNLGMIVLITNAPRLHTPMYFFLSNLSFIDICYSSSVTPKLLLGLLVERNSISFIGCITQFYFYAVFGTTEALLLAAMAYDRYMAICNPLLYATAMPHRVCLKLVGSSYVAGTLNALVHTGTMLHLSFCGPNIINHFYCEIPPLLSLSCTDTWPNEIVMYLFVGFTVIISTLAILISYAYILITILRIRSAEGKIKAFSTCASHMMVVSLFYGSVAFMYLRPSSRYSQGLDKIASVFYTVVSPMLNPLIYSVRNKEVKDTLRRATRKIFSLVDFHCSHKL</sequence>
<evidence type="ECO:0000259" key="14">
    <source>
        <dbReference type="PROSITE" id="PS50262"/>
    </source>
</evidence>
<reference evidence="16" key="1">
    <citation type="submission" date="2025-08" db="UniProtKB">
        <authorList>
            <consortium name="RefSeq"/>
        </authorList>
    </citation>
    <scope>IDENTIFICATION</scope>
</reference>
<dbReference type="FunFam" id="1.20.1070.10:FF:000003">
    <property type="entry name" value="Olfactory receptor"/>
    <property type="match status" value="1"/>
</dbReference>
<dbReference type="CDD" id="cd15408">
    <property type="entry name" value="7tmA_OR5AK3-like"/>
    <property type="match status" value="1"/>
</dbReference>
<feature type="transmembrane region" description="Helical" evidence="13">
    <location>
        <begin position="155"/>
        <end position="173"/>
    </location>
</feature>
<keyword evidence="7 12" id="KW-0297">G-protein coupled receptor</keyword>
<dbReference type="Pfam" id="PF13853">
    <property type="entry name" value="7tm_4"/>
    <property type="match status" value="1"/>
</dbReference>
<evidence type="ECO:0000256" key="5">
    <source>
        <dbReference type="ARBA" id="ARBA00022692"/>
    </source>
</evidence>
<keyword evidence="5 12" id="KW-0812">Transmembrane</keyword>
<evidence type="ECO:0000256" key="1">
    <source>
        <dbReference type="ARBA" id="ARBA00002936"/>
    </source>
</evidence>
<keyword evidence="11 12" id="KW-0807">Transducer</keyword>
<dbReference type="PROSITE" id="PS50262">
    <property type="entry name" value="G_PROTEIN_RECEP_F1_2"/>
    <property type="match status" value="1"/>
</dbReference>
<feature type="transmembrane region" description="Helical" evidence="13">
    <location>
        <begin position="252"/>
        <end position="275"/>
    </location>
</feature>
<evidence type="ECO:0000313" key="15">
    <source>
        <dbReference type="Proteomes" id="UP000189705"/>
    </source>
</evidence>
<evidence type="ECO:0000256" key="10">
    <source>
        <dbReference type="ARBA" id="ARBA00023180"/>
    </source>
</evidence>
<dbReference type="GO" id="GO:0004984">
    <property type="term" value="F:olfactory receptor activity"/>
    <property type="evidence" value="ECO:0007669"/>
    <property type="project" value="InterPro"/>
</dbReference>
<feature type="transmembrane region" description="Helical" evidence="13">
    <location>
        <begin position="212"/>
        <end position="240"/>
    </location>
</feature>
<evidence type="ECO:0000256" key="4">
    <source>
        <dbReference type="ARBA" id="ARBA00022475"/>
    </source>
</evidence>
<feature type="transmembrane region" description="Helical" evidence="13">
    <location>
        <begin position="116"/>
        <end position="135"/>
    </location>
</feature>
<evidence type="ECO:0000256" key="6">
    <source>
        <dbReference type="ARBA" id="ARBA00022989"/>
    </source>
</evidence>
<gene>
    <name evidence="16" type="primary">LOC102379862</name>
</gene>
<protein>
    <recommendedName>
        <fullName evidence="13">Olfactory receptor</fullName>
    </recommendedName>
</protein>
<evidence type="ECO:0000256" key="9">
    <source>
        <dbReference type="ARBA" id="ARBA00023170"/>
    </source>
</evidence>
<keyword evidence="8 13" id="KW-0472">Membrane</keyword>
<comment type="subcellular location">
    <subcellularLocation>
        <location evidence="2 13">Cell membrane</location>
        <topology evidence="2 13">Multi-pass membrane protein</topology>
    </subcellularLocation>
</comment>
<dbReference type="eggNOG" id="ENOG502SJS1">
    <property type="taxonomic scope" value="Eukaryota"/>
</dbReference>
<dbReference type="PRINTS" id="PR00245">
    <property type="entry name" value="OLFACTORYR"/>
</dbReference>